<protein>
    <submittedName>
        <fullName evidence="1">Uncharacterized protein</fullName>
    </submittedName>
</protein>
<sequence>MSSIILVLDYLDDDYGYWLALVPHLKANDEYGKDYEIETAQINVRIAALKVLKYQTVDS</sequence>
<dbReference type="AlphaFoldDB" id="A0A2A9NAB1"/>
<evidence type="ECO:0000313" key="2">
    <source>
        <dbReference type="Proteomes" id="UP000242287"/>
    </source>
</evidence>
<dbReference type="Proteomes" id="UP000242287">
    <property type="component" value="Unassembled WGS sequence"/>
</dbReference>
<dbReference type="EMBL" id="KZ303386">
    <property type="protein sequence ID" value="PFH44553.1"/>
    <property type="molecule type" value="Genomic_DNA"/>
</dbReference>
<accession>A0A2A9NAB1</accession>
<organism evidence="1 2">
    <name type="scientific">Amanita thiersii Skay4041</name>
    <dbReference type="NCBI Taxonomy" id="703135"/>
    <lineage>
        <taxon>Eukaryota</taxon>
        <taxon>Fungi</taxon>
        <taxon>Dikarya</taxon>
        <taxon>Basidiomycota</taxon>
        <taxon>Agaricomycotina</taxon>
        <taxon>Agaricomycetes</taxon>
        <taxon>Agaricomycetidae</taxon>
        <taxon>Agaricales</taxon>
        <taxon>Pluteineae</taxon>
        <taxon>Amanitaceae</taxon>
        <taxon>Amanita</taxon>
    </lineage>
</organism>
<name>A0A2A9NAB1_9AGAR</name>
<gene>
    <name evidence="1" type="ORF">AMATHDRAFT_11541</name>
</gene>
<evidence type="ECO:0000313" key="1">
    <source>
        <dbReference type="EMBL" id="PFH44553.1"/>
    </source>
</evidence>
<reference evidence="1 2" key="1">
    <citation type="submission" date="2014-02" db="EMBL/GenBank/DDBJ databases">
        <title>Transposable element dynamics among asymbiotic and ectomycorrhizal Amanita fungi.</title>
        <authorList>
            <consortium name="DOE Joint Genome Institute"/>
            <person name="Hess J."/>
            <person name="Skrede I."/>
            <person name="Wolfe B."/>
            <person name="LaButti K."/>
            <person name="Ohm R.A."/>
            <person name="Grigoriev I.V."/>
            <person name="Pringle A."/>
        </authorList>
    </citation>
    <scope>NUCLEOTIDE SEQUENCE [LARGE SCALE GENOMIC DNA]</scope>
    <source>
        <strain evidence="1 2">SKay4041</strain>
    </source>
</reference>
<keyword evidence="2" id="KW-1185">Reference proteome</keyword>
<proteinExistence type="predicted"/>